<sequence>MHLTVELTYAAEVAAVADLLADPAFVRWRSSRPELGTAGQVDVAGDPAQGFTVSLRRTLPTDLIPQHLRPLVGDRVEVRQTEAWEPWQAGRLTGTVVVEFTGAPVRLTGRLLLEATEDGGTCHRYELDVRSSVPLFATAVEEAAATAVRRALDTEEQAAREWLARP</sequence>
<dbReference type="KEGG" id="ido:I598_3297"/>
<dbReference type="AlphaFoldDB" id="A0A168FZR8"/>
<dbReference type="SUPFAM" id="SSF55961">
    <property type="entry name" value="Bet v1-like"/>
    <property type="match status" value="1"/>
</dbReference>
<dbReference type="PATRIC" id="fig|1300344.3.peg.3317"/>
<gene>
    <name evidence="1" type="ORF">I598_3297</name>
</gene>
<dbReference type="Proteomes" id="UP000076794">
    <property type="component" value="Chromosome"/>
</dbReference>
<reference evidence="1 2" key="1">
    <citation type="submission" date="2016-01" db="EMBL/GenBank/DDBJ databases">
        <title>Complete genome sequence of a soil Actinobacterium, Isoptericola dokdonensis DS-3.</title>
        <authorList>
            <person name="Kwon S.-K."/>
            <person name="Kim J.F."/>
        </authorList>
    </citation>
    <scope>NUCLEOTIDE SEQUENCE [LARGE SCALE GENOMIC DNA]</scope>
    <source>
        <strain evidence="1 2">DS-3</strain>
    </source>
</reference>
<evidence type="ECO:0000313" key="1">
    <source>
        <dbReference type="EMBL" id="ANC32806.1"/>
    </source>
</evidence>
<dbReference type="RefSeq" id="WP_068204212.1">
    <property type="nucleotide sequence ID" value="NZ_CP014209.1"/>
</dbReference>
<dbReference type="InterPro" id="IPR019639">
    <property type="entry name" value="DUF2505"/>
</dbReference>
<accession>A0A168FZR8</accession>
<keyword evidence="2" id="KW-1185">Reference proteome</keyword>
<proteinExistence type="predicted"/>
<dbReference type="EMBL" id="CP014209">
    <property type="protein sequence ID" value="ANC32806.1"/>
    <property type="molecule type" value="Genomic_DNA"/>
</dbReference>
<dbReference type="STRING" id="1300344.I598_3297"/>
<dbReference type="Pfam" id="PF10698">
    <property type="entry name" value="DUF2505"/>
    <property type="match status" value="1"/>
</dbReference>
<evidence type="ECO:0000313" key="2">
    <source>
        <dbReference type="Proteomes" id="UP000076794"/>
    </source>
</evidence>
<protein>
    <recommendedName>
        <fullName evidence="3">Polyketide cyclase / dehydrase and lipid transport</fullName>
    </recommendedName>
</protein>
<organism evidence="1 2">
    <name type="scientific">Isoptericola dokdonensis DS-3</name>
    <dbReference type="NCBI Taxonomy" id="1300344"/>
    <lineage>
        <taxon>Bacteria</taxon>
        <taxon>Bacillati</taxon>
        <taxon>Actinomycetota</taxon>
        <taxon>Actinomycetes</taxon>
        <taxon>Micrococcales</taxon>
        <taxon>Promicromonosporaceae</taxon>
        <taxon>Isoptericola</taxon>
    </lineage>
</organism>
<evidence type="ECO:0008006" key="3">
    <source>
        <dbReference type="Google" id="ProtNLM"/>
    </source>
</evidence>
<name>A0A168FZR8_9MICO</name>
<dbReference type="OrthoDB" id="3266819at2"/>